<evidence type="ECO:0000256" key="7">
    <source>
        <dbReference type="ARBA" id="ARBA00022777"/>
    </source>
</evidence>
<evidence type="ECO:0000313" key="15">
    <source>
        <dbReference type="Proteomes" id="UP000665026"/>
    </source>
</evidence>
<organism evidence="14 15">
    <name type="scientific">Cognatishimia activa</name>
    <dbReference type="NCBI Taxonomy" id="1715691"/>
    <lineage>
        <taxon>Bacteria</taxon>
        <taxon>Pseudomonadati</taxon>
        <taxon>Pseudomonadota</taxon>
        <taxon>Alphaproteobacteria</taxon>
        <taxon>Rhodobacterales</taxon>
        <taxon>Paracoccaceae</taxon>
        <taxon>Cognatishimia</taxon>
    </lineage>
</organism>
<keyword evidence="10 11" id="KW-0472">Membrane</keyword>
<dbReference type="CDD" id="cd00075">
    <property type="entry name" value="HATPase"/>
    <property type="match status" value="1"/>
</dbReference>
<protein>
    <recommendedName>
        <fullName evidence="3">histidine kinase</fullName>
        <ecNumber evidence="3">2.7.13.3</ecNumber>
    </recommendedName>
</protein>
<feature type="domain" description="HAMP" evidence="13">
    <location>
        <begin position="187"/>
        <end position="238"/>
    </location>
</feature>
<sequence>MKRPNIKGSIRQRLVAMLLLSAGAIGVLLYLVVQSVASQIAQESQDNILAASAISILDSARVQQGEISIDLPYSALSMLDSVTDERAFYAIRLNDDFLSGYEKLPRSKDFAGGDTTFQSASYLGQDIRIASTRRSYSIEGEQAFLEVSVAQTLTGLNQTLARVSQIALTVGVGFFLFSAVVALLIALSTIRPLHRLTESVSRRGPADLRPVAAPVPTEMAPLVLSLNSLMGRLQKSLSQSEHFIAEAAHRVRTPLAIVRTQAEITLRRVEKEENRKSVREMIRAIDESSRTAGQLLDHAMVTFRTDNLADETVDLSELVTDVVERLSPLSDLKDIEIAILKLEPVAIKGDAILLQSALHNILDNAIKYSSGQTQVALSLTKQDGFADIVISDSGPGFQDGDTEALLKRYARGQNAEGVVGSGLGLTIVDEVMRAHGGSITLSNNAGGGACVTLSFPLD</sequence>
<evidence type="ECO:0000256" key="9">
    <source>
        <dbReference type="ARBA" id="ARBA00023012"/>
    </source>
</evidence>
<feature type="transmembrane region" description="Helical" evidence="11">
    <location>
        <begin position="166"/>
        <end position="187"/>
    </location>
</feature>
<dbReference type="PRINTS" id="PR00344">
    <property type="entry name" value="BCTRLSENSOR"/>
</dbReference>
<dbReference type="AlphaFoldDB" id="A0A975I9S4"/>
<evidence type="ECO:0000256" key="3">
    <source>
        <dbReference type="ARBA" id="ARBA00012438"/>
    </source>
</evidence>
<evidence type="ECO:0000256" key="1">
    <source>
        <dbReference type="ARBA" id="ARBA00000085"/>
    </source>
</evidence>
<dbReference type="InterPro" id="IPR003661">
    <property type="entry name" value="HisK_dim/P_dom"/>
</dbReference>
<dbReference type="CDD" id="cd00082">
    <property type="entry name" value="HisKA"/>
    <property type="match status" value="1"/>
</dbReference>
<evidence type="ECO:0000256" key="5">
    <source>
        <dbReference type="ARBA" id="ARBA00022679"/>
    </source>
</evidence>
<proteinExistence type="predicted"/>
<dbReference type="InterPro" id="IPR003594">
    <property type="entry name" value="HATPase_dom"/>
</dbReference>
<comment type="subcellular location">
    <subcellularLocation>
        <location evidence="2">Membrane</location>
    </subcellularLocation>
</comment>
<evidence type="ECO:0000256" key="6">
    <source>
        <dbReference type="ARBA" id="ARBA00022692"/>
    </source>
</evidence>
<comment type="catalytic activity">
    <reaction evidence="1">
        <text>ATP + protein L-histidine = ADP + protein N-phospho-L-histidine.</text>
        <dbReference type="EC" id="2.7.13.3"/>
    </reaction>
</comment>
<keyword evidence="9" id="KW-0902">Two-component regulatory system</keyword>
<feature type="domain" description="Histidine kinase" evidence="12">
    <location>
        <begin position="246"/>
        <end position="458"/>
    </location>
</feature>
<dbReference type="InterPro" id="IPR013727">
    <property type="entry name" value="2CSK_N"/>
</dbReference>
<dbReference type="InterPro" id="IPR004358">
    <property type="entry name" value="Sig_transdc_His_kin-like_C"/>
</dbReference>
<dbReference type="InterPro" id="IPR036097">
    <property type="entry name" value="HisK_dim/P_sf"/>
</dbReference>
<dbReference type="EMBL" id="CP060010">
    <property type="protein sequence ID" value="QTN37211.1"/>
    <property type="molecule type" value="Genomic_DNA"/>
</dbReference>
<dbReference type="RefSeq" id="WP_209357916.1">
    <property type="nucleotide sequence ID" value="NZ_CP060010.1"/>
</dbReference>
<dbReference type="SMART" id="SM00388">
    <property type="entry name" value="HisKA"/>
    <property type="match status" value="1"/>
</dbReference>
<dbReference type="SMART" id="SM00387">
    <property type="entry name" value="HATPase_c"/>
    <property type="match status" value="1"/>
</dbReference>
<evidence type="ECO:0000256" key="2">
    <source>
        <dbReference type="ARBA" id="ARBA00004370"/>
    </source>
</evidence>
<evidence type="ECO:0000256" key="10">
    <source>
        <dbReference type="ARBA" id="ARBA00023136"/>
    </source>
</evidence>
<dbReference type="Gene3D" id="1.10.287.130">
    <property type="match status" value="1"/>
</dbReference>
<dbReference type="KEGG" id="cact:HZ995_06840"/>
<evidence type="ECO:0000313" key="14">
    <source>
        <dbReference type="EMBL" id="QTN37211.1"/>
    </source>
</evidence>
<accession>A0A975I9S4</accession>
<dbReference type="GO" id="GO:0005886">
    <property type="term" value="C:plasma membrane"/>
    <property type="evidence" value="ECO:0007669"/>
    <property type="project" value="TreeGrafter"/>
</dbReference>
<evidence type="ECO:0000259" key="13">
    <source>
        <dbReference type="PROSITE" id="PS50885"/>
    </source>
</evidence>
<dbReference type="Pfam" id="PF00512">
    <property type="entry name" value="HisKA"/>
    <property type="match status" value="1"/>
</dbReference>
<dbReference type="InterPro" id="IPR003660">
    <property type="entry name" value="HAMP_dom"/>
</dbReference>
<gene>
    <name evidence="14" type="ORF">HZ995_06840</name>
</gene>
<dbReference type="Pfam" id="PF02518">
    <property type="entry name" value="HATPase_c"/>
    <property type="match status" value="1"/>
</dbReference>
<dbReference type="InterPro" id="IPR050428">
    <property type="entry name" value="TCS_sensor_his_kinase"/>
</dbReference>
<dbReference type="PROSITE" id="PS50109">
    <property type="entry name" value="HIS_KIN"/>
    <property type="match status" value="1"/>
</dbReference>
<evidence type="ECO:0000256" key="11">
    <source>
        <dbReference type="SAM" id="Phobius"/>
    </source>
</evidence>
<dbReference type="InterPro" id="IPR005467">
    <property type="entry name" value="His_kinase_dom"/>
</dbReference>
<dbReference type="Pfam" id="PF08521">
    <property type="entry name" value="2CSK_N"/>
    <property type="match status" value="1"/>
</dbReference>
<dbReference type="EC" id="2.7.13.3" evidence="3"/>
<keyword evidence="8 11" id="KW-1133">Transmembrane helix</keyword>
<dbReference type="SUPFAM" id="SSF47384">
    <property type="entry name" value="Homodimeric domain of signal transducing histidine kinase"/>
    <property type="match status" value="1"/>
</dbReference>
<keyword evidence="6 11" id="KW-0812">Transmembrane</keyword>
<keyword evidence="7 14" id="KW-0418">Kinase</keyword>
<dbReference type="SUPFAM" id="SSF55874">
    <property type="entry name" value="ATPase domain of HSP90 chaperone/DNA topoisomerase II/histidine kinase"/>
    <property type="match status" value="1"/>
</dbReference>
<dbReference type="Proteomes" id="UP000665026">
    <property type="component" value="Chromosome"/>
</dbReference>
<dbReference type="PROSITE" id="PS50885">
    <property type="entry name" value="HAMP"/>
    <property type="match status" value="1"/>
</dbReference>
<dbReference type="GO" id="GO:0000155">
    <property type="term" value="F:phosphorelay sensor kinase activity"/>
    <property type="evidence" value="ECO:0007669"/>
    <property type="project" value="InterPro"/>
</dbReference>
<keyword evidence="4" id="KW-0597">Phosphoprotein</keyword>
<dbReference type="Gene3D" id="3.30.565.10">
    <property type="entry name" value="Histidine kinase-like ATPase, C-terminal domain"/>
    <property type="match status" value="1"/>
</dbReference>
<keyword evidence="5" id="KW-0808">Transferase</keyword>
<dbReference type="PANTHER" id="PTHR45436:SF1">
    <property type="entry name" value="SENSOR PROTEIN QSEC"/>
    <property type="match status" value="1"/>
</dbReference>
<evidence type="ECO:0000256" key="4">
    <source>
        <dbReference type="ARBA" id="ARBA00022553"/>
    </source>
</evidence>
<dbReference type="InterPro" id="IPR036890">
    <property type="entry name" value="HATPase_C_sf"/>
</dbReference>
<evidence type="ECO:0000256" key="8">
    <source>
        <dbReference type="ARBA" id="ARBA00022989"/>
    </source>
</evidence>
<name>A0A975I9S4_9RHOB</name>
<dbReference type="Gene3D" id="6.10.340.10">
    <property type="match status" value="1"/>
</dbReference>
<evidence type="ECO:0000259" key="12">
    <source>
        <dbReference type="PROSITE" id="PS50109"/>
    </source>
</evidence>
<dbReference type="PANTHER" id="PTHR45436">
    <property type="entry name" value="SENSOR HISTIDINE KINASE YKOH"/>
    <property type="match status" value="1"/>
</dbReference>
<reference evidence="14" key="1">
    <citation type="submission" date="2020-07" db="EMBL/GenBank/DDBJ databases">
        <title>Genome sequences of bacteria associated with the marine, planktonic diatom Thalassiosira profunda strain ECT2AJA-044.</title>
        <authorList>
            <person name="Gargas C.B."/>
            <person name="Roberts W.R."/>
            <person name="Alverson A.J."/>
        </authorList>
    </citation>
    <scope>NUCLEOTIDE SEQUENCE</scope>
    <source>
        <strain evidence="14">ECT2AJA-044</strain>
    </source>
</reference>